<dbReference type="Proteomes" id="UP000481043">
    <property type="component" value="Unassembled WGS sequence"/>
</dbReference>
<gene>
    <name evidence="2" type="ORF">G4D63_16410</name>
</gene>
<keyword evidence="1" id="KW-0472">Membrane</keyword>
<evidence type="ECO:0000313" key="2">
    <source>
        <dbReference type="EMBL" id="NEY73318.1"/>
    </source>
</evidence>
<reference evidence="2 3" key="1">
    <citation type="submission" date="2020-02" db="EMBL/GenBank/DDBJ databases">
        <title>Bacillus aquiflavi sp. nov., isolated from yellow water of strong flavor Chinese baijiu in Yibin region of China.</title>
        <authorList>
            <person name="Xie J."/>
        </authorList>
    </citation>
    <scope>NUCLEOTIDE SEQUENCE [LARGE SCALE GENOMIC DNA]</scope>
    <source>
        <strain evidence="2 3">SA4</strain>
    </source>
</reference>
<dbReference type="AlphaFoldDB" id="A0A6M0QDU2"/>
<accession>A0A6M0QDU2</accession>
<evidence type="ECO:0000313" key="3">
    <source>
        <dbReference type="Proteomes" id="UP000481043"/>
    </source>
</evidence>
<organism evidence="2 3">
    <name type="scientific">Bacillus mesophilus</name>
    <dbReference type="NCBI Taxonomy" id="1808955"/>
    <lineage>
        <taxon>Bacteria</taxon>
        <taxon>Bacillati</taxon>
        <taxon>Bacillota</taxon>
        <taxon>Bacilli</taxon>
        <taxon>Bacillales</taxon>
        <taxon>Bacillaceae</taxon>
        <taxon>Bacillus</taxon>
    </lineage>
</organism>
<feature type="transmembrane region" description="Helical" evidence="1">
    <location>
        <begin position="20"/>
        <end position="36"/>
    </location>
</feature>
<dbReference type="RefSeq" id="WP_163180788.1">
    <property type="nucleotide sequence ID" value="NZ_JAAIWM010000006.1"/>
</dbReference>
<keyword evidence="3" id="KW-1185">Reference proteome</keyword>
<comment type="caution">
    <text evidence="2">The sequence shown here is derived from an EMBL/GenBank/DDBJ whole genome shotgun (WGS) entry which is preliminary data.</text>
</comment>
<sequence length="148" mass="17263">MRYKFDSNKKWIREGLKSLLQVIIAIPLSYYSLFTFDTGDSLSLILGVVLTVFVLIQINRSVYYFTLHQKDYLIMEKESVSIYKGNFFARKVIPYNKVERVVQIEDLIVFRLQNGEEEQIYTELLSGEGTLEVKKALKCRFGQKAIAF</sequence>
<keyword evidence="1" id="KW-1133">Transmembrane helix</keyword>
<evidence type="ECO:0000256" key="1">
    <source>
        <dbReference type="SAM" id="Phobius"/>
    </source>
</evidence>
<dbReference type="EMBL" id="JAAIWM010000006">
    <property type="protein sequence ID" value="NEY73318.1"/>
    <property type="molecule type" value="Genomic_DNA"/>
</dbReference>
<name>A0A6M0QDU2_9BACI</name>
<keyword evidence="1" id="KW-0812">Transmembrane</keyword>
<protein>
    <submittedName>
        <fullName evidence="2">Uncharacterized protein</fullName>
    </submittedName>
</protein>
<proteinExistence type="predicted"/>
<feature type="transmembrane region" description="Helical" evidence="1">
    <location>
        <begin position="42"/>
        <end position="65"/>
    </location>
</feature>